<proteinExistence type="inferred from homology"/>
<organism evidence="10 11">
    <name type="scientific">Trichogramma kaykai</name>
    <dbReference type="NCBI Taxonomy" id="54128"/>
    <lineage>
        <taxon>Eukaryota</taxon>
        <taxon>Metazoa</taxon>
        <taxon>Ecdysozoa</taxon>
        <taxon>Arthropoda</taxon>
        <taxon>Hexapoda</taxon>
        <taxon>Insecta</taxon>
        <taxon>Pterygota</taxon>
        <taxon>Neoptera</taxon>
        <taxon>Endopterygota</taxon>
        <taxon>Hymenoptera</taxon>
        <taxon>Apocrita</taxon>
        <taxon>Proctotrupomorpha</taxon>
        <taxon>Chalcidoidea</taxon>
        <taxon>Trichogrammatidae</taxon>
        <taxon>Trichogramma</taxon>
    </lineage>
</organism>
<feature type="transmembrane region" description="Helical" evidence="9">
    <location>
        <begin position="175"/>
        <end position="197"/>
    </location>
</feature>
<evidence type="ECO:0000256" key="3">
    <source>
        <dbReference type="ARBA" id="ARBA00022692"/>
    </source>
</evidence>
<keyword evidence="5 9" id="KW-1133">Transmembrane helix</keyword>
<protein>
    <recommendedName>
        <fullName evidence="9">Odorant receptor</fullName>
    </recommendedName>
</protein>
<feature type="transmembrane region" description="Helical" evidence="9">
    <location>
        <begin position="62"/>
        <end position="81"/>
    </location>
</feature>
<dbReference type="PANTHER" id="PTHR21137">
    <property type="entry name" value="ODORANT RECEPTOR"/>
    <property type="match status" value="1"/>
</dbReference>
<keyword evidence="8 9" id="KW-0807">Transducer</keyword>
<reference evidence="10 11" key="1">
    <citation type="journal article" date="2024" name="bioRxiv">
        <title>A reference genome for Trichogramma kaykai: A tiny desert-dwelling parasitoid wasp with competing sex-ratio distorters.</title>
        <authorList>
            <person name="Culotta J."/>
            <person name="Lindsey A.R."/>
        </authorList>
    </citation>
    <scope>NUCLEOTIDE SEQUENCE [LARGE SCALE GENOMIC DNA]</scope>
    <source>
        <strain evidence="10 11">KSX58</strain>
    </source>
</reference>
<gene>
    <name evidence="10" type="ORF">TKK_011118</name>
</gene>
<evidence type="ECO:0000256" key="7">
    <source>
        <dbReference type="ARBA" id="ARBA00023170"/>
    </source>
</evidence>
<dbReference type="AlphaFoldDB" id="A0ABD2WPC4"/>
<dbReference type="GO" id="GO:0005886">
    <property type="term" value="C:plasma membrane"/>
    <property type="evidence" value="ECO:0007669"/>
    <property type="project" value="UniProtKB-SubCell"/>
</dbReference>
<keyword evidence="6 9" id="KW-0472">Membrane</keyword>
<dbReference type="InterPro" id="IPR004117">
    <property type="entry name" value="7tm6_olfct_rcpt"/>
</dbReference>
<dbReference type="GO" id="GO:0007608">
    <property type="term" value="P:sensory perception of smell"/>
    <property type="evidence" value="ECO:0007669"/>
    <property type="project" value="UniProtKB-KW"/>
</dbReference>
<keyword evidence="11" id="KW-1185">Reference proteome</keyword>
<comment type="similarity">
    <text evidence="9">Belongs to the insect chemoreceptor superfamily. Heteromeric odorant receptor channel (TC 1.A.69) family.</text>
</comment>
<evidence type="ECO:0000256" key="9">
    <source>
        <dbReference type="RuleBase" id="RU351113"/>
    </source>
</evidence>
<evidence type="ECO:0000256" key="5">
    <source>
        <dbReference type="ARBA" id="ARBA00022989"/>
    </source>
</evidence>
<keyword evidence="3 9" id="KW-0812">Transmembrane</keyword>
<keyword evidence="7 9" id="KW-0675">Receptor</keyword>
<feature type="transmembrane region" description="Helical" evidence="9">
    <location>
        <begin position="299"/>
        <end position="318"/>
    </location>
</feature>
<comment type="caution">
    <text evidence="9">Lacks conserved residue(s) required for the propagation of feature annotation.</text>
</comment>
<dbReference type="EMBL" id="JBJJXI010000089">
    <property type="protein sequence ID" value="KAL3394653.1"/>
    <property type="molecule type" value="Genomic_DNA"/>
</dbReference>
<comment type="caution">
    <text evidence="10">The sequence shown here is derived from an EMBL/GenBank/DDBJ whole genome shotgun (WGS) entry which is preliminary data.</text>
</comment>
<keyword evidence="4 9" id="KW-0552">Olfaction</keyword>
<evidence type="ECO:0000256" key="6">
    <source>
        <dbReference type="ARBA" id="ARBA00023136"/>
    </source>
</evidence>
<dbReference type="PANTHER" id="PTHR21137:SF43">
    <property type="entry name" value="ODORANT RECEPTOR 47A-RELATED"/>
    <property type="match status" value="1"/>
</dbReference>
<accession>A0ABD2WPC4</accession>
<keyword evidence="2 9" id="KW-0716">Sensory transduction</keyword>
<name>A0ABD2WPC4_9HYME</name>
<feature type="transmembrane region" description="Helical" evidence="9">
    <location>
        <begin position="267"/>
        <end position="287"/>
    </location>
</feature>
<dbReference type="GO" id="GO:0007165">
    <property type="term" value="P:signal transduction"/>
    <property type="evidence" value="ECO:0007669"/>
    <property type="project" value="UniProtKB-KW"/>
</dbReference>
<evidence type="ECO:0000313" key="11">
    <source>
        <dbReference type="Proteomes" id="UP001627154"/>
    </source>
</evidence>
<evidence type="ECO:0000256" key="1">
    <source>
        <dbReference type="ARBA" id="ARBA00004141"/>
    </source>
</evidence>
<feature type="transmembrane region" description="Helical" evidence="9">
    <location>
        <begin position="122"/>
        <end position="141"/>
    </location>
</feature>
<evidence type="ECO:0000256" key="8">
    <source>
        <dbReference type="ARBA" id="ARBA00023224"/>
    </source>
</evidence>
<comment type="subcellular location">
    <subcellularLocation>
        <location evidence="9">Cell membrane</location>
        <topology evidence="9">Multi-pass membrane protein</topology>
    </subcellularLocation>
    <subcellularLocation>
        <location evidence="1">Membrane</location>
        <topology evidence="1">Multi-pass membrane protein</topology>
    </subcellularLocation>
</comment>
<dbReference type="Pfam" id="PF02949">
    <property type="entry name" value="7tm_6"/>
    <property type="match status" value="1"/>
</dbReference>
<evidence type="ECO:0000313" key="10">
    <source>
        <dbReference type="EMBL" id="KAL3394653.1"/>
    </source>
</evidence>
<sequence length="397" mass="46591">MNVFKSEYFKINYNYLKLLGLWPNENHSRKKFKRITVIFLIISLLIPQYIRLFEEWGRDVDIVIELIGSIFYFTGSQMKYMSFVRVESKMSFIFEEISRHWNTLTDAKEQKLLREYGRYGRIIALGYIIPINIILVVYITVPLAPAVLDIIDPLNESRPKAFPYFAQYFIDDQKYYFELTIHGWIVCILSVQIYATFDTTYQLCMQHVCALFSIVENRIREANKLSWRGNSNSDHEIQMRDRSYERMVQAVVLHKEAMRFIGLIEECYTFVYSYVVLANTLLLSLTAVDTMLNFEKGNIKQMIRLGMLYIGFSFHLLYNMNPGQNVIDSSVHIQEAAFHTNWYDSSSKTKQLLRIIMMRSRRPCKLTANGVVTLNLETFAFVFKKSISYVAVIGSVR</sequence>
<dbReference type="Proteomes" id="UP001627154">
    <property type="component" value="Unassembled WGS sequence"/>
</dbReference>
<evidence type="ECO:0000256" key="2">
    <source>
        <dbReference type="ARBA" id="ARBA00022606"/>
    </source>
</evidence>
<feature type="transmembrane region" description="Helical" evidence="9">
    <location>
        <begin position="32"/>
        <end position="50"/>
    </location>
</feature>
<evidence type="ECO:0000256" key="4">
    <source>
        <dbReference type="ARBA" id="ARBA00022725"/>
    </source>
</evidence>